<feature type="compositionally biased region" description="Low complexity" evidence="1">
    <location>
        <begin position="68"/>
        <end position="80"/>
    </location>
</feature>
<dbReference type="OrthoDB" id="6193567at2"/>
<dbReference type="InterPro" id="IPR007730">
    <property type="entry name" value="SPOR-like_dom"/>
</dbReference>
<dbReference type="PROSITE" id="PS51724">
    <property type="entry name" value="SPOR"/>
    <property type="match status" value="1"/>
</dbReference>
<organism evidence="3 4">
    <name type="scientific">Thiohalospira halophila DSM 15071</name>
    <dbReference type="NCBI Taxonomy" id="1123397"/>
    <lineage>
        <taxon>Bacteria</taxon>
        <taxon>Pseudomonadati</taxon>
        <taxon>Pseudomonadota</taxon>
        <taxon>Gammaproteobacteria</taxon>
        <taxon>Thiohalospirales</taxon>
        <taxon>Thiohalospiraceae</taxon>
        <taxon>Thiohalospira</taxon>
    </lineage>
</organism>
<feature type="region of interest" description="Disordered" evidence="1">
    <location>
        <begin position="39"/>
        <end position="149"/>
    </location>
</feature>
<name>A0A1I1UT98_9GAMM</name>
<keyword evidence="4" id="KW-1185">Reference proteome</keyword>
<feature type="compositionally biased region" description="Basic and acidic residues" evidence="1">
    <location>
        <begin position="81"/>
        <end position="94"/>
    </location>
</feature>
<evidence type="ECO:0000256" key="1">
    <source>
        <dbReference type="SAM" id="MobiDB-lite"/>
    </source>
</evidence>
<dbReference type="Gene3D" id="3.30.70.1070">
    <property type="entry name" value="Sporulation related repeat"/>
    <property type="match status" value="1"/>
</dbReference>
<dbReference type="SUPFAM" id="SSF110997">
    <property type="entry name" value="Sporulation related repeat"/>
    <property type="match status" value="1"/>
</dbReference>
<feature type="domain" description="SPOR" evidence="2">
    <location>
        <begin position="177"/>
        <end position="254"/>
    </location>
</feature>
<dbReference type="GO" id="GO:0042834">
    <property type="term" value="F:peptidoglycan binding"/>
    <property type="evidence" value="ECO:0007669"/>
    <property type="project" value="InterPro"/>
</dbReference>
<dbReference type="Proteomes" id="UP000198611">
    <property type="component" value="Unassembled WGS sequence"/>
</dbReference>
<dbReference type="RefSeq" id="WP_093428822.1">
    <property type="nucleotide sequence ID" value="NZ_FOMJ01000008.1"/>
</dbReference>
<feature type="compositionally biased region" description="Low complexity" evidence="1">
    <location>
        <begin position="95"/>
        <end position="123"/>
    </location>
</feature>
<accession>A0A1I1UT98</accession>
<evidence type="ECO:0000313" key="4">
    <source>
        <dbReference type="Proteomes" id="UP000198611"/>
    </source>
</evidence>
<dbReference type="InterPro" id="IPR036680">
    <property type="entry name" value="SPOR-like_sf"/>
</dbReference>
<proteinExistence type="predicted"/>
<sequence>MRILFLTLLVLNLGFLAYHMAFGGGDTISEDVVLPGQDVATLEPLPPPEDSGPEEDAGTGRAGEDGAARAAARATASATEGRPDDGSPDAEKAESGAASRSGAGSKETSAPAPTPEVAVPETTGGSSDPGDPEERGTTGSTRPTCYALGPLSPELLDRVEARVAETPLRIVERWQGDRSESRYWVHLPPAPDMDGARERQEALKAAGYRDILLVRNGDMARSISLGVFANRANASQHQQRLQADGFDARITEQSRKTRAPFLGLKVPEGAGGSVAGVRRLVEQEEAALTERPCDGLHQQ</sequence>
<dbReference type="STRING" id="1123397.SAMN05660831_02192"/>
<evidence type="ECO:0000259" key="2">
    <source>
        <dbReference type="PROSITE" id="PS51724"/>
    </source>
</evidence>
<dbReference type="AlphaFoldDB" id="A0A1I1UT98"/>
<protein>
    <recommendedName>
        <fullName evidence="2">SPOR domain-containing protein</fullName>
    </recommendedName>
</protein>
<reference evidence="3 4" key="1">
    <citation type="submission" date="2016-10" db="EMBL/GenBank/DDBJ databases">
        <authorList>
            <person name="de Groot N.N."/>
        </authorList>
    </citation>
    <scope>NUCLEOTIDE SEQUENCE [LARGE SCALE GENOMIC DNA]</scope>
    <source>
        <strain evidence="3 4">HL3</strain>
    </source>
</reference>
<evidence type="ECO:0000313" key="3">
    <source>
        <dbReference type="EMBL" id="SFD73825.1"/>
    </source>
</evidence>
<gene>
    <name evidence="3" type="ORF">SAMN05660831_02192</name>
</gene>
<dbReference type="EMBL" id="FOMJ01000008">
    <property type="protein sequence ID" value="SFD73825.1"/>
    <property type="molecule type" value="Genomic_DNA"/>
</dbReference>